<evidence type="ECO:0000313" key="7">
    <source>
        <dbReference type="EMBL" id="OAF56860.1"/>
    </source>
</evidence>
<keyword evidence="4 6" id="KW-1133">Transmembrane helix</keyword>
<evidence type="ECO:0000256" key="1">
    <source>
        <dbReference type="ARBA" id="ARBA00004141"/>
    </source>
</evidence>
<evidence type="ECO:0000256" key="4">
    <source>
        <dbReference type="ARBA" id="ARBA00022989"/>
    </source>
</evidence>
<dbReference type="VEuPathDB" id="FungiDB:GMDG_06449"/>
<gene>
    <name evidence="7" type="ORF">VC83_07074</name>
</gene>
<keyword evidence="2" id="KW-0813">Transport</keyword>
<name>A0A177A5G1_9PEZI</name>
<dbReference type="AlphaFoldDB" id="A0A177A5G1"/>
<comment type="subcellular location">
    <subcellularLocation>
        <location evidence="1">Membrane</location>
        <topology evidence="1">Multi-pass membrane protein</topology>
    </subcellularLocation>
</comment>
<keyword evidence="3 6" id="KW-0812">Transmembrane</keyword>
<proteinExistence type="predicted"/>
<dbReference type="PANTHER" id="PTHR43791">
    <property type="entry name" value="PERMEASE-RELATED"/>
    <property type="match status" value="1"/>
</dbReference>
<feature type="transmembrane region" description="Helical" evidence="6">
    <location>
        <begin position="193"/>
        <end position="211"/>
    </location>
</feature>
<sequence>MHNEADSRALRPQPLVSPHHEPMRVRLNALSAVRRWVMIWKQDRRVFKPDAVSDCGAAVEGSLAKVEQQRKGRKAPTSLISGRRQSVASGTIILQEGILTVIVVFAAYGFIHNYPKTAKFLTEPEREFVQACLTADNDAINHEPFSWPSVLRAVKDPKCWLYGLALSLPLYTLSLFLPTIIKALGYTAVQAQLSVPPYAVATVFTVLVAVASEKAKRRAPVSYVGTIFAAAGIYPATGIVLAWPANNVSGQTKRATANAMQISIGNLGAVLGTQLVFAGEYSGGVIWAMLARENKWKLESERSAVVNESPIENDDDVRKFN</sequence>
<dbReference type="PANTHER" id="PTHR43791:SF22">
    <property type="entry name" value="TRANSPORTER, PUTATIVE (AFU_ORTHOLOGUE AFUA_6G11320)-RELATED"/>
    <property type="match status" value="1"/>
</dbReference>
<evidence type="ECO:0000256" key="5">
    <source>
        <dbReference type="ARBA" id="ARBA00023136"/>
    </source>
</evidence>
<dbReference type="SUPFAM" id="SSF103473">
    <property type="entry name" value="MFS general substrate transporter"/>
    <property type="match status" value="1"/>
</dbReference>
<evidence type="ECO:0000256" key="6">
    <source>
        <dbReference type="SAM" id="Phobius"/>
    </source>
</evidence>
<feature type="transmembrane region" description="Helical" evidence="6">
    <location>
        <begin position="92"/>
        <end position="111"/>
    </location>
</feature>
<feature type="transmembrane region" description="Helical" evidence="6">
    <location>
        <begin position="159"/>
        <end position="181"/>
    </location>
</feature>
<organism evidence="7">
    <name type="scientific">Pseudogymnoascus destructans</name>
    <dbReference type="NCBI Taxonomy" id="655981"/>
    <lineage>
        <taxon>Eukaryota</taxon>
        <taxon>Fungi</taxon>
        <taxon>Dikarya</taxon>
        <taxon>Ascomycota</taxon>
        <taxon>Pezizomycotina</taxon>
        <taxon>Leotiomycetes</taxon>
        <taxon>Thelebolales</taxon>
        <taxon>Thelebolaceae</taxon>
        <taxon>Pseudogymnoascus</taxon>
    </lineage>
</organism>
<evidence type="ECO:0008006" key="8">
    <source>
        <dbReference type="Google" id="ProtNLM"/>
    </source>
</evidence>
<protein>
    <recommendedName>
        <fullName evidence="8">Major facilitator superfamily (MFS) profile domain-containing protein</fullName>
    </recommendedName>
</protein>
<dbReference type="InterPro" id="IPR036259">
    <property type="entry name" value="MFS_trans_sf"/>
</dbReference>
<dbReference type="Gene3D" id="1.20.1250.20">
    <property type="entry name" value="MFS general substrate transporter like domains"/>
    <property type="match status" value="1"/>
</dbReference>
<evidence type="ECO:0000256" key="3">
    <source>
        <dbReference type="ARBA" id="ARBA00022692"/>
    </source>
</evidence>
<feature type="transmembrane region" description="Helical" evidence="6">
    <location>
        <begin position="264"/>
        <end position="290"/>
    </location>
</feature>
<dbReference type="GO" id="GO:0016020">
    <property type="term" value="C:membrane"/>
    <property type="evidence" value="ECO:0007669"/>
    <property type="project" value="UniProtKB-SubCell"/>
</dbReference>
<dbReference type="Proteomes" id="UP000077154">
    <property type="component" value="Unassembled WGS sequence"/>
</dbReference>
<dbReference type="GO" id="GO:0022857">
    <property type="term" value="F:transmembrane transporter activity"/>
    <property type="evidence" value="ECO:0007669"/>
    <property type="project" value="TreeGrafter"/>
</dbReference>
<dbReference type="OrthoDB" id="2962993at2759"/>
<dbReference type="GeneID" id="36290124"/>
<dbReference type="RefSeq" id="XP_024322151.1">
    <property type="nucleotide sequence ID" value="XM_024470653.1"/>
</dbReference>
<dbReference type="eggNOG" id="KOG2533">
    <property type="taxonomic scope" value="Eukaryota"/>
</dbReference>
<evidence type="ECO:0000256" key="2">
    <source>
        <dbReference type="ARBA" id="ARBA00022448"/>
    </source>
</evidence>
<keyword evidence="5 6" id="KW-0472">Membrane</keyword>
<feature type="transmembrane region" description="Helical" evidence="6">
    <location>
        <begin position="223"/>
        <end position="244"/>
    </location>
</feature>
<reference evidence="7" key="1">
    <citation type="submission" date="2016-03" db="EMBL/GenBank/DDBJ databases">
        <title>Updated assembly of Pseudogymnoascus destructans, the fungus causing white-nose syndrome of bats.</title>
        <authorList>
            <person name="Palmer J.M."/>
            <person name="Drees K.P."/>
            <person name="Foster J.T."/>
            <person name="Lindner D.L."/>
        </authorList>
    </citation>
    <scope>NUCLEOTIDE SEQUENCE [LARGE SCALE GENOMIC DNA]</scope>
    <source>
        <strain evidence="7">20631-21</strain>
    </source>
</reference>
<dbReference type="EMBL" id="KV441402">
    <property type="protein sequence ID" value="OAF56860.1"/>
    <property type="molecule type" value="Genomic_DNA"/>
</dbReference>
<accession>A0A177A5G1</accession>